<dbReference type="Gene3D" id="2.40.70.10">
    <property type="entry name" value="Acid Proteases"/>
    <property type="match status" value="2"/>
</dbReference>
<evidence type="ECO:0000256" key="8">
    <source>
        <dbReference type="ARBA" id="ARBA00023136"/>
    </source>
</evidence>
<dbReference type="CDD" id="cd05471">
    <property type="entry name" value="pepsin_like"/>
    <property type="match status" value="1"/>
</dbReference>
<evidence type="ECO:0000256" key="1">
    <source>
        <dbReference type="ARBA" id="ARBA00004370"/>
    </source>
</evidence>
<dbReference type="InterPro" id="IPR001461">
    <property type="entry name" value="Aspartic_peptidase_A1"/>
</dbReference>
<keyword evidence="5" id="KW-0732">Signal</keyword>
<dbReference type="PROSITE" id="PS51767">
    <property type="entry name" value="PEPTIDASE_A1"/>
    <property type="match status" value="1"/>
</dbReference>
<feature type="domain" description="Peptidase A1" evidence="10">
    <location>
        <begin position="82"/>
        <end position="438"/>
    </location>
</feature>
<name>A0A8J9SXG3_PHATR</name>
<evidence type="ECO:0000256" key="6">
    <source>
        <dbReference type="ARBA" id="ARBA00022801"/>
    </source>
</evidence>
<evidence type="ECO:0000256" key="2">
    <source>
        <dbReference type="ARBA" id="ARBA00007447"/>
    </source>
</evidence>
<evidence type="ECO:0000256" key="4">
    <source>
        <dbReference type="ARBA" id="ARBA00022692"/>
    </source>
</evidence>
<dbReference type="InterPro" id="IPR034164">
    <property type="entry name" value="Pepsin-like_dom"/>
</dbReference>
<evidence type="ECO:0000256" key="3">
    <source>
        <dbReference type="ARBA" id="ARBA00022670"/>
    </source>
</evidence>
<dbReference type="InterPro" id="IPR032861">
    <property type="entry name" value="TAXi_N"/>
</dbReference>
<keyword evidence="7" id="KW-1133">Transmembrane helix</keyword>
<dbReference type="SUPFAM" id="SSF50630">
    <property type="entry name" value="Acid proteases"/>
    <property type="match status" value="1"/>
</dbReference>
<evidence type="ECO:0000256" key="5">
    <source>
        <dbReference type="ARBA" id="ARBA00022729"/>
    </source>
</evidence>
<evidence type="ECO:0000313" key="11">
    <source>
        <dbReference type="EMBL" id="CAG9279026.1"/>
    </source>
</evidence>
<feature type="active site" evidence="9">
    <location>
        <position position="100"/>
    </location>
</feature>
<reference evidence="11" key="1">
    <citation type="submission" date="2022-02" db="EMBL/GenBank/DDBJ databases">
        <authorList>
            <person name="Giguere J D."/>
        </authorList>
    </citation>
    <scope>NUCLEOTIDE SEQUENCE</scope>
    <source>
        <strain evidence="11">CCAP 1055/1</strain>
    </source>
</reference>
<protein>
    <recommendedName>
        <fullName evidence="10">Peptidase A1 domain-containing protein</fullName>
    </recommendedName>
</protein>
<dbReference type="PANTHER" id="PTHR13683">
    <property type="entry name" value="ASPARTYL PROTEASES"/>
    <property type="match status" value="1"/>
</dbReference>
<gene>
    <name evidence="11" type="ORF">PTTT1_LOCUS8768</name>
</gene>
<keyword evidence="6" id="KW-0378">Hydrolase</keyword>
<keyword evidence="3" id="KW-0645">Protease</keyword>
<dbReference type="Pfam" id="PF14543">
    <property type="entry name" value="TAXi_N"/>
    <property type="match status" value="1"/>
</dbReference>
<evidence type="ECO:0000259" key="10">
    <source>
        <dbReference type="PROSITE" id="PS51767"/>
    </source>
</evidence>
<dbReference type="EMBL" id="OU594952">
    <property type="protein sequence ID" value="CAG9279026.1"/>
    <property type="molecule type" value="Genomic_DNA"/>
</dbReference>
<dbReference type="GO" id="GO:0016020">
    <property type="term" value="C:membrane"/>
    <property type="evidence" value="ECO:0007669"/>
    <property type="project" value="UniProtKB-SubCell"/>
</dbReference>
<proteinExistence type="inferred from homology"/>
<dbReference type="PANTHER" id="PTHR13683:SF375">
    <property type="entry name" value="PEPTIDASE A1 DOMAIN-CONTAINING PROTEIN"/>
    <property type="match status" value="1"/>
</dbReference>
<sequence length="453" mass="50163">MVPQRRGSRRRRRQSHLTQQCTRVVCLLILGKTASQPAEETVAASLPLSQPHLRRRHDNGNTVELVPNATVRLPLHAVAGTHHVTAWMGEPPQAQTLIVDTGSRLTATACEPCSQCGTTHAHPFPHLDPQRSSTLRYTQCGSCLLSGIQECAAEQKCGINQRYTEGSSWTAVEVSDTFVLGGPEISSLEQYVSFTIIFAFGCQQKVRGLFRTQYANGILGLERSDLSLIKRLWKENVIPRESFSLCMTPFEGYIGLGGPLRDKHTESMKYTPFTSTQSWYAVHVVRVFVGDECLTSNDQHDTVVEHALVEAFAEGKGTILDSGTTDTYLPKAVAGRMREIWARLSNTPFQPSSTYAYTYDEFRSLPIVTFELATNVTLQALPKNFMEDLPEPLRPWTGRRKLMNRLYADEVQGAVVGLNTMVGYDLLFDVQGNRFGVAPALCGIANSTPAATH</sequence>
<keyword evidence="4" id="KW-0812">Transmembrane</keyword>
<evidence type="ECO:0000256" key="9">
    <source>
        <dbReference type="PIRSR" id="PIRSR601461-1"/>
    </source>
</evidence>
<feature type="active site" evidence="9">
    <location>
        <position position="321"/>
    </location>
</feature>
<dbReference type="AlphaFoldDB" id="A0A8J9SXG3"/>
<keyword evidence="8" id="KW-0472">Membrane</keyword>
<comment type="similarity">
    <text evidence="2">Belongs to the peptidase A1 family.</text>
</comment>
<organism evidence="11">
    <name type="scientific">Phaeodactylum tricornutum</name>
    <name type="common">Diatom</name>
    <dbReference type="NCBI Taxonomy" id="2850"/>
    <lineage>
        <taxon>Eukaryota</taxon>
        <taxon>Sar</taxon>
        <taxon>Stramenopiles</taxon>
        <taxon>Ochrophyta</taxon>
        <taxon>Bacillariophyta</taxon>
        <taxon>Bacillariophyceae</taxon>
        <taxon>Bacillariophycidae</taxon>
        <taxon>Naviculales</taxon>
        <taxon>Phaeodactylaceae</taxon>
        <taxon>Phaeodactylum</taxon>
    </lineage>
</organism>
<dbReference type="GO" id="GO:0004190">
    <property type="term" value="F:aspartic-type endopeptidase activity"/>
    <property type="evidence" value="ECO:0007669"/>
    <property type="project" value="InterPro"/>
</dbReference>
<comment type="subcellular location">
    <subcellularLocation>
        <location evidence="1">Membrane</location>
    </subcellularLocation>
</comment>
<dbReference type="Proteomes" id="UP000836788">
    <property type="component" value="Chromosome 11"/>
</dbReference>
<accession>A0A8J9SXG3</accession>
<dbReference type="InterPro" id="IPR021109">
    <property type="entry name" value="Peptidase_aspartic_dom_sf"/>
</dbReference>
<dbReference type="GO" id="GO:0006508">
    <property type="term" value="P:proteolysis"/>
    <property type="evidence" value="ECO:0007669"/>
    <property type="project" value="UniProtKB-KW"/>
</dbReference>
<evidence type="ECO:0000256" key="7">
    <source>
        <dbReference type="ARBA" id="ARBA00022989"/>
    </source>
</evidence>
<dbReference type="InterPro" id="IPR033121">
    <property type="entry name" value="PEPTIDASE_A1"/>
</dbReference>